<dbReference type="Proteomes" id="UP000654075">
    <property type="component" value="Unassembled WGS sequence"/>
</dbReference>
<dbReference type="EMBL" id="CAJNNV010001417">
    <property type="protein sequence ID" value="CAE8585009.1"/>
    <property type="molecule type" value="Genomic_DNA"/>
</dbReference>
<comment type="caution">
    <text evidence="1">The sequence shown here is derived from an EMBL/GenBank/DDBJ whole genome shotgun (WGS) entry which is preliminary data.</text>
</comment>
<proteinExistence type="predicted"/>
<dbReference type="EMBL" id="CAJNNW010037654">
    <property type="protein sequence ID" value="CAE8743552.1"/>
    <property type="molecule type" value="Genomic_DNA"/>
</dbReference>
<evidence type="ECO:0000313" key="3">
    <source>
        <dbReference type="Proteomes" id="UP000654075"/>
    </source>
</evidence>
<protein>
    <submittedName>
        <fullName evidence="1">Uncharacterized protein</fullName>
    </submittedName>
</protein>
<dbReference type="AlphaFoldDB" id="A0A813D971"/>
<accession>A0A813D971</accession>
<organism evidence="1 3">
    <name type="scientific">Polarella glacialis</name>
    <name type="common">Dinoflagellate</name>
    <dbReference type="NCBI Taxonomy" id="89957"/>
    <lineage>
        <taxon>Eukaryota</taxon>
        <taxon>Sar</taxon>
        <taxon>Alveolata</taxon>
        <taxon>Dinophyceae</taxon>
        <taxon>Suessiales</taxon>
        <taxon>Suessiaceae</taxon>
        <taxon>Polarella</taxon>
    </lineage>
</organism>
<evidence type="ECO:0000313" key="1">
    <source>
        <dbReference type="EMBL" id="CAE8585009.1"/>
    </source>
</evidence>
<sequence>VCLQPVAPLLQPALSHVIECLHDRSRVLASLAQLCADWAAAVRGSEVDLTSRACGWRKAAVVPAVLAGSAAPGLRRPTPSELLRGFCGRRGRPAHF</sequence>
<keyword evidence="3" id="KW-1185">Reference proteome</keyword>
<dbReference type="Proteomes" id="UP000626109">
    <property type="component" value="Unassembled WGS sequence"/>
</dbReference>
<reference evidence="1" key="1">
    <citation type="submission" date="2021-02" db="EMBL/GenBank/DDBJ databases">
        <authorList>
            <person name="Dougan E. K."/>
            <person name="Rhodes N."/>
            <person name="Thang M."/>
            <person name="Chan C."/>
        </authorList>
    </citation>
    <scope>NUCLEOTIDE SEQUENCE</scope>
</reference>
<feature type="non-terminal residue" evidence="1">
    <location>
        <position position="1"/>
    </location>
</feature>
<evidence type="ECO:0000313" key="2">
    <source>
        <dbReference type="EMBL" id="CAE8743552.1"/>
    </source>
</evidence>
<name>A0A813D971_POLGL</name>
<feature type="non-terminal residue" evidence="1">
    <location>
        <position position="96"/>
    </location>
</feature>
<gene>
    <name evidence="1" type="ORF">PGLA1383_LOCUS3935</name>
    <name evidence="2" type="ORF">PGLA2088_LOCUS51450</name>
</gene>